<protein>
    <submittedName>
        <fullName evidence="1">Uncharacterized protein</fullName>
    </submittedName>
</protein>
<proteinExistence type="predicted"/>
<reference evidence="1" key="1">
    <citation type="journal article" date="2017" name="Nature">
        <title>The sunflower genome provides insights into oil metabolism, flowering and Asterid evolution.</title>
        <authorList>
            <person name="Badouin H."/>
            <person name="Gouzy J."/>
            <person name="Grassa C.J."/>
            <person name="Murat F."/>
            <person name="Staton S.E."/>
            <person name="Cottret L."/>
            <person name="Lelandais-Briere C."/>
            <person name="Owens G.L."/>
            <person name="Carrere S."/>
            <person name="Mayjonade B."/>
            <person name="Legrand L."/>
            <person name="Gill N."/>
            <person name="Kane N.C."/>
            <person name="Bowers J.E."/>
            <person name="Hubner S."/>
            <person name="Bellec A."/>
            <person name="Berard A."/>
            <person name="Berges H."/>
            <person name="Blanchet N."/>
            <person name="Boniface M.C."/>
            <person name="Brunel D."/>
            <person name="Catrice O."/>
            <person name="Chaidir N."/>
            <person name="Claudel C."/>
            <person name="Donnadieu C."/>
            <person name="Faraut T."/>
            <person name="Fievet G."/>
            <person name="Helmstetter N."/>
            <person name="King M."/>
            <person name="Knapp S.J."/>
            <person name="Lai Z."/>
            <person name="Le Paslier M.C."/>
            <person name="Lippi Y."/>
            <person name="Lorenzon L."/>
            <person name="Mandel J.R."/>
            <person name="Marage G."/>
            <person name="Marchand G."/>
            <person name="Marquand E."/>
            <person name="Bret-Mestries E."/>
            <person name="Morien E."/>
            <person name="Nambeesan S."/>
            <person name="Nguyen T."/>
            <person name="Pegot-Espagnet P."/>
            <person name="Pouilly N."/>
            <person name="Raftis F."/>
            <person name="Sallet E."/>
            <person name="Schiex T."/>
            <person name="Thomas J."/>
            <person name="Vandecasteele C."/>
            <person name="Vares D."/>
            <person name="Vear F."/>
            <person name="Vautrin S."/>
            <person name="Crespi M."/>
            <person name="Mangin B."/>
            <person name="Burke J.M."/>
            <person name="Salse J."/>
            <person name="Munos S."/>
            <person name="Vincourt P."/>
            <person name="Rieseberg L.H."/>
            <person name="Langlade N.B."/>
        </authorList>
    </citation>
    <scope>NUCLEOTIDE SEQUENCE</scope>
    <source>
        <tissue evidence="1">Leaves</tissue>
    </source>
</reference>
<dbReference type="Proteomes" id="UP000215914">
    <property type="component" value="Unassembled WGS sequence"/>
</dbReference>
<accession>A0A9K3NJ77</accession>
<keyword evidence="2" id="KW-1185">Reference proteome</keyword>
<organism evidence="1 2">
    <name type="scientific">Helianthus annuus</name>
    <name type="common">Common sunflower</name>
    <dbReference type="NCBI Taxonomy" id="4232"/>
    <lineage>
        <taxon>Eukaryota</taxon>
        <taxon>Viridiplantae</taxon>
        <taxon>Streptophyta</taxon>
        <taxon>Embryophyta</taxon>
        <taxon>Tracheophyta</taxon>
        <taxon>Spermatophyta</taxon>
        <taxon>Magnoliopsida</taxon>
        <taxon>eudicotyledons</taxon>
        <taxon>Gunneridae</taxon>
        <taxon>Pentapetalae</taxon>
        <taxon>asterids</taxon>
        <taxon>campanulids</taxon>
        <taxon>Asterales</taxon>
        <taxon>Asteraceae</taxon>
        <taxon>Asteroideae</taxon>
        <taxon>Heliantheae alliance</taxon>
        <taxon>Heliantheae</taxon>
        <taxon>Helianthus</taxon>
    </lineage>
</organism>
<dbReference type="Gramene" id="mRNA:HanXRQr2_Chr06g0257001">
    <property type="protein sequence ID" value="CDS:HanXRQr2_Chr06g0257001.1"/>
    <property type="gene ID" value="HanXRQr2_Chr06g0257001"/>
</dbReference>
<reference evidence="1" key="2">
    <citation type="submission" date="2020-06" db="EMBL/GenBank/DDBJ databases">
        <title>Helianthus annuus Genome sequencing and assembly Release 2.</title>
        <authorList>
            <person name="Gouzy J."/>
            <person name="Langlade N."/>
            <person name="Munos S."/>
        </authorList>
    </citation>
    <scope>NUCLEOTIDE SEQUENCE</scope>
    <source>
        <tissue evidence="1">Leaves</tissue>
    </source>
</reference>
<dbReference type="EMBL" id="MNCJ02000321">
    <property type="protein sequence ID" value="KAF5802219.1"/>
    <property type="molecule type" value="Genomic_DNA"/>
</dbReference>
<evidence type="ECO:0000313" key="1">
    <source>
        <dbReference type="EMBL" id="KAF5802219.1"/>
    </source>
</evidence>
<evidence type="ECO:0000313" key="2">
    <source>
        <dbReference type="Proteomes" id="UP000215914"/>
    </source>
</evidence>
<comment type="caution">
    <text evidence="1">The sequence shown here is derived from an EMBL/GenBank/DDBJ whole genome shotgun (WGS) entry which is preliminary data.</text>
</comment>
<name>A0A9K3NJ77_HELAN</name>
<dbReference type="AlphaFoldDB" id="A0A9K3NJ77"/>
<gene>
    <name evidence="1" type="ORF">HanXRQr2_Chr06g0257001</name>
</gene>
<sequence length="49" mass="6057">MYLNLFMKEIDRDMSFLKHRSRVHLQLLFKTRLFFGQNLIIYPSFDFVS</sequence>